<dbReference type="InterPro" id="IPR011234">
    <property type="entry name" value="Fumarylacetoacetase-like_C"/>
</dbReference>
<dbReference type="SUPFAM" id="SSF56529">
    <property type="entry name" value="FAH"/>
    <property type="match status" value="1"/>
</dbReference>
<dbReference type="FunFam" id="3.90.850.10:FF:000002">
    <property type="entry name" value="2-hydroxyhepta-2,4-diene-1,7-dioate isomerase"/>
    <property type="match status" value="1"/>
</dbReference>
<dbReference type="OrthoDB" id="5197601at2"/>
<reference evidence="4 5" key="1">
    <citation type="submission" date="2018-02" db="EMBL/GenBank/DDBJ databases">
        <title>Genome sequence of Desulfovibrio carbinolicus DSM 3852.</title>
        <authorList>
            <person name="Wilbanks E."/>
            <person name="Skennerton C.T."/>
            <person name="Orphan V.J."/>
        </authorList>
    </citation>
    <scope>NUCLEOTIDE SEQUENCE [LARGE SCALE GENOMIC DNA]</scope>
    <source>
        <strain evidence="4 5">DSM 3852</strain>
    </source>
</reference>
<dbReference type="PANTHER" id="PTHR42796">
    <property type="entry name" value="FUMARYLACETOACETATE HYDROLASE DOMAIN-CONTAINING PROTEIN 2A-RELATED"/>
    <property type="match status" value="1"/>
</dbReference>
<dbReference type="PANTHER" id="PTHR42796:SF4">
    <property type="entry name" value="FUMARYLACETOACETATE HYDROLASE DOMAIN-CONTAINING PROTEIN 2A"/>
    <property type="match status" value="1"/>
</dbReference>
<dbReference type="InterPro" id="IPR036663">
    <property type="entry name" value="Fumarylacetoacetase_C_sf"/>
</dbReference>
<dbReference type="KEGG" id="dcb:C3Y92_01550"/>
<name>A0A4P6HGW9_9BACT</name>
<dbReference type="SUPFAM" id="SSF63433">
    <property type="entry name" value="Fumarylacetoacetate hydrolase, FAH, N-terminal domain"/>
    <property type="match status" value="1"/>
</dbReference>
<feature type="domain" description="Fumarylacetoacetase-like C-terminal" evidence="3">
    <location>
        <begin position="79"/>
        <end position="285"/>
    </location>
</feature>
<dbReference type="GO" id="GO:0004334">
    <property type="term" value="F:fumarylacetoacetase activity"/>
    <property type="evidence" value="ECO:0007669"/>
    <property type="project" value="InterPro"/>
</dbReference>
<keyword evidence="2" id="KW-0479">Metal-binding</keyword>
<protein>
    <submittedName>
        <fullName evidence="4">5-oxopent-3-ene-1,2,5-tricarboxylate decarboxylase</fullName>
    </submittedName>
</protein>
<dbReference type="GO" id="GO:0046872">
    <property type="term" value="F:metal ion binding"/>
    <property type="evidence" value="ECO:0007669"/>
    <property type="project" value="UniProtKB-KW"/>
</dbReference>
<evidence type="ECO:0000313" key="4">
    <source>
        <dbReference type="EMBL" id="QAZ65995.1"/>
    </source>
</evidence>
<organism evidence="4 5">
    <name type="scientific">Solidesulfovibrio carbinolicus</name>
    <dbReference type="NCBI Taxonomy" id="296842"/>
    <lineage>
        <taxon>Bacteria</taxon>
        <taxon>Pseudomonadati</taxon>
        <taxon>Thermodesulfobacteriota</taxon>
        <taxon>Desulfovibrionia</taxon>
        <taxon>Desulfovibrionales</taxon>
        <taxon>Desulfovibrionaceae</taxon>
        <taxon>Solidesulfovibrio</taxon>
    </lineage>
</organism>
<proteinExistence type="inferred from homology"/>
<dbReference type="GO" id="GO:0009072">
    <property type="term" value="P:aromatic amino acid metabolic process"/>
    <property type="evidence" value="ECO:0007669"/>
    <property type="project" value="InterPro"/>
</dbReference>
<dbReference type="Pfam" id="PF01557">
    <property type="entry name" value="FAA_hydrolase"/>
    <property type="match status" value="1"/>
</dbReference>
<accession>A0A4P6HGW9</accession>
<dbReference type="RefSeq" id="WP_129348847.1">
    <property type="nucleotide sequence ID" value="NZ_CP026538.1"/>
</dbReference>
<evidence type="ECO:0000256" key="1">
    <source>
        <dbReference type="ARBA" id="ARBA00010211"/>
    </source>
</evidence>
<sequence>MRLVSFAQNDGPRLGVRLGDVLIDLSQVDDSLPSDMIAFLAGGQDAFDAVRKAAQNAPTAAQMRFSSVKLLPVVPRPGKIVCVGLNYVDHAVEISPRNLPDHPTFFARLASTLIAHNEPLLRPAVSTKLDFEGELAVIIGKPGRLIPKSQALAHVGGYALFNEGSVRDYQFRTSQWFLGKNFDATGAFGPELCTPDELPPGANGLLLCTRVNGELVQEAATSDMLFPVPALIAALSEAMTLNPGDVIVTGTPSGVGFARKPPRYLKPGDVCEIELEGYGVLRNPVGDALGE</sequence>
<dbReference type="GO" id="GO:0016853">
    <property type="term" value="F:isomerase activity"/>
    <property type="evidence" value="ECO:0007669"/>
    <property type="project" value="UniProtKB-ARBA"/>
</dbReference>
<dbReference type="EMBL" id="CP026538">
    <property type="protein sequence ID" value="QAZ65995.1"/>
    <property type="molecule type" value="Genomic_DNA"/>
</dbReference>
<gene>
    <name evidence="4" type="ORF">C3Y92_01550</name>
</gene>
<dbReference type="Proteomes" id="UP000293296">
    <property type="component" value="Chromosome"/>
</dbReference>
<dbReference type="InterPro" id="IPR051121">
    <property type="entry name" value="FAH"/>
</dbReference>
<dbReference type="InterPro" id="IPR036462">
    <property type="entry name" value="Fumarylacetoacetase_N_sf"/>
</dbReference>
<comment type="similarity">
    <text evidence="1">Belongs to the FAH family.</text>
</comment>
<keyword evidence="5" id="KW-1185">Reference proteome</keyword>
<dbReference type="AlphaFoldDB" id="A0A4P6HGW9"/>
<dbReference type="Gene3D" id="3.90.850.10">
    <property type="entry name" value="Fumarylacetoacetase-like, C-terminal domain"/>
    <property type="match status" value="1"/>
</dbReference>
<evidence type="ECO:0000313" key="5">
    <source>
        <dbReference type="Proteomes" id="UP000293296"/>
    </source>
</evidence>
<evidence type="ECO:0000259" key="3">
    <source>
        <dbReference type="Pfam" id="PF01557"/>
    </source>
</evidence>
<evidence type="ECO:0000256" key="2">
    <source>
        <dbReference type="ARBA" id="ARBA00022723"/>
    </source>
</evidence>